<reference evidence="2" key="1">
    <citation type="journal article" date="2019" name="Int. J. Syst. Evol. Microbiol.">
        <title>The Global Catalogue of Microorganisms (GCM) 10K type strain sequencing project: providing services to taxonomists for standard genome sequencing and annotation.</title>
        <authorList>
            <consortium name="The Broad Institute Genomics Platform"/>
            <consortium name="The Broad Institute Genome Sequencing Center for Infectious Disease"/>
            <person name="Wu L."/>
            <person name="Ma J."/>
        </authorList>
    </citation>
    <scope>NUCLEOTIDE SEQUENCE [LARGE SCALE GENOMIC DNA]</scope>
    <source>
        <strain evidence="2">CGMCC 1.10832</strain>
    </source>
</reference>
<sequence>MGSLTDIQEKLTQAGLKITHQRLVIYEALIKSMSHPTAEYIYEKIKKKNPSMSLGTVHKTLDKFVEVDLAKKVLSVDHLKRFDANLAHHNHIYLENSKEIIDYHDEELQDLILEYLKKKDLKNIKIKDVQLQINADKIDQKLSVSIK</sequence>
<dbReference type="Pfam" id="PF01475">
    <property type="entry name" value="FUR"/>
    <property type="match status" value="1"/>
</dbReference>
<comment type="caution">
    <text evidence="1">The sequence shown here is derived from an EMBL/GenBank/DDBJ whole genome shotgun (WGS) entry which is preliminary data.</text>
</comment>
<dbReference type="Gene3D" id="1.10.10.10">
    <property type="entry name" value="Winged helix-like DNA-binding domain superfamily/Winged helix DNA-binding domain"/>
    <property type="match status" value="1"/>
</dbReference>
<dbReference type="InterPro" id="IPR036388">
    <property type="entry name" value="WH-like_DNA-bd_sf"/>
</dbReference>
<dbReference type="InterPro" id="IPR002481">
    <property type="entry name" value="FUR"/>
</dbReference>
<dbReference type="EMBL" id="BMEC01000002">
    <property type="protein sequence ID" value="GGC24823.1"/>
    <property type="molecule type" value="Genomic_DNA"/>
</dbReference>
<dbReference type="Proteomes" id="UP000636010">
    <property type="component" value="Unassembled WGS sequence"/>
</dbReference>
<dbReference type="SUPFAM" id="SSF46785">
    <property type="entry name" value="Winged helix' DNA-binding domain"/>
    <property type="match status" value="1"/>
</dbReference>
<dbReference type="RefSeq" id="WP_188460484.1">
    <property type="nucleotide sequence ID" value="NZ_BAABHU010000002.1"/>
</dbReference>
<accession>A0ABQ1LHX7</accession>
<organism evidence="1 2">
    <name type="scientific">Marivirga lumbricoides</name>
    <dbReference type="NCBI Taxonomy" id="1046115"/>
    <lineage>
        <taxon>Bacteria</taxon>
        <taxon>Pseudomonadati</taxon>
        <taxon>Bacteroidota</taxon>
        <taxon>Cytophagia</taxon>
        <taxon>Cytophagales</taxon>
        <taxon>Marivirgaceae</taxon>
        <taxon>Marivirga</taxon>
    </lineage>
</organism>
<dbReference type="InterPro" id="IPR036390">
    <property type="entry name" value="WH_DNA-bd_sf"/>
</dbReference>
<dbReference type="PANTHER" id="PTHR33202:SF7">
    <property type="entry name" value="FERRIC UPTAKE REGULATION PROTEIN"/>
    <property type="match status" value="1"/>
</dbReference>
<proteinExistence type="predicted"/>
<protein>
    <recommendedName>
        <fullName evidence="3">Transcriptional repressor</fullName>
    </recommendedName>
</protein>
<gene>
    <name evidence="1" type="ORF">GCM10011506_07640</name>
</gene>
<keyword evidence="2" id="KW-1185">Reference proteome</keyword>
<name>A0ABQ1LHX7_9BACT</name>
<evidence type="ECO:0000313" key="1">
    <source>
        <dbReference type="EMBL" id="GGC24823.1"/>
    </source>
</evidence>
<dbReference type="PANTHER" id="PTHR33202">
    <property type="entry name" value="ZINC UPTAKE REGULATION PROTEIN"/>
    <property type="match status" value="1"/>
</dbReference>
<dbReference type="CDD" id="cd07153">
    <property type="entry name" value="Fur_like"/>
    <property type="match status" value="1"/>
</dbReference>
<evidence type="ECO:0000313" key="2">
    <source>
        <dbReference type="Proteomes" id="UP000636010"/>
    </source>
</evidence>
<evidence type="ECO:0008006" key="3">
    <source>
        <dbReference type="Google" id="ProtNLM"/>
    </source>
</evidence>